<dbReference type="Gene3D" id="3.10.129.10">
    <property type="entry name" value="Hotdog Thioesterase"/>
    <property type="match status" value="1"/>
</dbReference>
<dbReference type="SUPFAM" id="SSF54637">
    <property type="entry name" value="Thioesterase/thiol ester dehydrase-isomerase"/>
    <property type="match status" value="1"/>
</dbReference>
<dbReference type="Pfam" id="PF13279">
    <property type="entry name" value="4HBT_2"/>
    <property type="match status" value="1"/>
</dbReference>
<protein>
    <submittedName>
        <fullName evidence="1">Acyl-CoA thioesterase</fullName>
    </submittedName>
</protein>
<dbReference type="InterPro" id="IPR029069">
    <property type="entry name" value="HotDog_dom_sf"/>
</dbReference>
<dbReference type="Proteomes" id="UP000309488">
    <property type="component" value="Unassembled WGS sequence"/>
</dbReference>
<sequence length="164" mass="19227">MFFKSFWRKKETTPDKKSVELNNTDSYKYKTSLEMRFADLDMMGHVNNAIYFTYMEMGRTKYWKHAIKWDWHKTGVVIGKASIDYIAPIFLDDKIHIYVKTSRIGTTSFDLDYLIVKEINGKEVVCSRGKTVCVAFDYTTKKPAPIPDKEREKMISFEQLPPTP</sequence>
<dbReference type="PANTHER" id="PTHR31793:SF24">
    <property type="entry name" value="LONG-CHAIN ACYL-COA THIOESTERASE FADM"/>
    <property type="match status" value="1"/>
</dbReference>
<comment type="caution">
    <text evidence="1">The sequence shown here is derived from an EMBL/GenBank/DDBJ whole genome shotgun (WGS) entry which is preliminary data.</text>
</comment>
<dbReference type="RefSeq" id="WP_136840139.1">
    <property type="nucleotide sequence ID" value="NZ_SWBR01000002.1"/>
</dbReference>
<dbReference type="AlphaFoldDB" id="A0A4U1CQI7"/>
<evidence type="ECO:0000313" key="1">
    <source>
        <dbReference type="EMBL" id="TKC10367.1"/>
    </source>
</evidence>
<organism evidence="1 2">
    <name type="scientific">Pedobacter polaris</name>
    <dbReference type="NCBI Taxonomy" id="2571273"/>
    <lineage>
        <taxon>Bacteria</taxon>
        <taxon>Pseudomonadati</taxon>
        <taxon>Bacteroidota</taxon>
        <taxon>Sphingobacteriia</taxon>
        <taxon>Sphingobacteriales</taxon>
        <taxon>Sphingobacteriaceae</taxon>
        <taxon>Pedobacter</taxon>
    </lineage>
</organism>
<accession>A0A4U1CQI7</accession>
<dbReference type="CDD" id="cd00586">
    <property type="entry name" value="4HBT"/>
    <property type="match status" value="1"/>
</dbReference>
<name>A0A4U1CQI7_9SPHI</name>
<gene>
    <name evidence="1" type="ORF">FA048_09250</name>
</gene>
<proteinExistence type="predicted"/>
<dbReference type="EMBL" id="SWBR01000002">
    <property type="protein sequence ID" value="TKC10367.1"/>
    <property type="molecule type" value="Genomic_DNA"/>
</dbReference>
<dbReference type="GO" id="GO:0047617">
    <property type="term" value="F:fatty acyl-CoA hydrolase activity"/>
    <property type="evidence" value="ECO:0007669"/>
    <property type="project" value="TreeGrafter"/>
</dbReference>
<dbReference type="InterPro" id="IPR050563">
    <property type="entry name" value="4-hydroxybenzoyl-CoA_TE"/>
</dbReference>
<dbReference type="OrthoDB" id="9791529at2"/>
<reference evidence="1 2" key="1">
    <citation type="submission" date="2019-04" db="EMBL/GenBank/DDBJ databases">
        <title>Pedobacter sp. RP-3-22 sp. nov., isolated from Arctic soil.</title>
        <authorList>
            <person name="Dahal R.H."/>
            <person name="Kim D.-U."/>
        </authorList>
    </citation>
    <scope>NUCLEOTIDE SEQUENCE [LARGE SCALE GENOMIC DNA]</scope>
    <source>
        <strain evidence="1 2">RP-3-22</strain>
    </source>
</reference>
<keyword evidence="2" id="KW-1185">Reference proteome</keyword>
<dbReference type="PANTHER" id="PTHR31793">
    <property type="entry name" value="4-HYDROXYBENZOYL-COA THIOESTERASE FAMILY MEMBER"/>
    <property type="match status" value="1"/>
</dbReference>
<evidence type="ECO:0000313" key="2">
    <source>
        <dbReference type="Proteomes" id="UP000309488"/>
    </source>
</evidence>